<protein>
    <recommendedName>
        <fullName evidence="3">DUF1292 domain-containing protein</fullName>
    </recommendedName>
</protein>
<dbReference type="InterPro" id="IPR009711">
    <property type="entry name" value="UPF0473"/>
</dbReference>
<dbReference type="Pfam" id="PF06949">
    <property type="entry name" value="DUF1292"/>
    <property type="match status" value="1"/>
</dbReference>
<evidence type="ECO:0000313" key="2">
    <source>
        <dbReference type="Proteomes" id="UP000075531"/>
    </source>
</evidence>
<dbReference type="PATRIC" id="fig|1121338.3.peg.1598"/>
<dbReference type="OrthoDB" id="1913407at2"/>
<proteinExistence type="predicted"/>
<dbReference type="AlphaFoldDB" id="A0A151B3N4"/>
<evidence type="ECO:0008006" key="3">
    <source>
        <dbReference type="Google" id="ProtNLM"/>
    </source>
</evidence>
<name>A0A151B3N4_9CLOT</name>
<reference evidence="1 2" key="1">
    <citation type="submission" date="2016-02" db="EMBL/GenBank/DDBJ databases">
        <title>Genome sequence of Clostridium tepidiprofundi DSM 19306.</title>
        <authorList>
            <person name="Poehlein A."/>
            <person name="Daniel R."/>
        </authorList>
    </citation>
    <scope>NUCLEOTIDE SEQUENCE [LARGE SCALE GENOMIC DNA]</scope>
    <source>
        <strain evidence="1 2">DSM 19306</strain>
    </source>
</reference>
<organism evidence="1 2">
    <name type="scientific">Clostridium tepidiprofundi DSM 19306</name>
    <dbReference type="NCBI Taxonomy" id="1121338"/>
    <lineage>
        <taxon>Bacteria</taxon>
        <taxon>Bacillati</taxon>
        <taxon>Bacillota</taxon>
        <taxon>Clostridia</taxon>
        <taxon>Eubacteriales</taxon>
        <taxon>Clostridiaceae</taxon>
        <taxon>Clostridium</taxon>
    </lineage>
</organism>
<dbReference type="RefSeq" id="WP_066824983.1">
    <property type="nucleotide sequence ID" value="NZ_LTBA01000015.1"/>
</dbReference>
<sequence length="79" mass="9082">MSNKPFMTVLNAKGERVELELVDTINLKNNKYVIVSQINSDDAYAYRVVEKNGEKEYVSIGSGSEFHSVLEEYNKRNKH</sequence>
<evidence type="ECO:0000313" key="1">
    <source>
        <dbReference type="EMBL" id="KYH34506.1"/>
    </source>
</evidence>
<dbReference type="EMBL" id="LTBA01000015">
    <property type="protein sequence ID" value="KYH34506.1"/>
    <property type="molecule type" value="Genomic_DNA"/>
</dbReference>
<gene>
    <name evidence="1" type="ORF">CLTEP_15550</name>
</gene>
<keyword evidence="2" id="KW-1185">Reference proteome</keyword>
<accession>A0A151B3N4</accession>
<dbReference type="Proteomes" id="UP000075531">
    <property type="component" value="Unassembled WGS sequence"/>
</dbReference>
<comment type="caution">
    <text evidence="1">The sequence shown here is derived from an EMBL/GenBank/DDBJ whole genome shotgun (WGS) entry which is preliminary data.</text>
</comment>